<proteinExistence type="predicted"/>
<evidence type="ECO:0000313" key="1">
    <source>
        <dbReference type="EMBL" id="SHF44611.1"/>
    </source>
</evidence>
<gene>
    <name evidence="1" type="ORF">SAMN02745133_02673</name>
</gene>
<dbReference type="EMBL" id="FQUY01000024">
    <property type="protein sequence ID" value="SHF44611.1"/>
    <property type="molecule type" value="Genomic_DNA"/>
</dbReference>
<name>A0A1M5BQC1_9FIRM</name>
<keyword evidence="2" id="KW-1185">Reference proteome</keyword>
<accession>A0A1M5BQC1</accession>
<dbReference type="OrthoDB" id="9811390at2"/>
<dbReference type="Proteomes" id="UP000184148">
    <property type="component" value="Unassembled WGS sequence"/>
</dbReference>
<dbReference type="Pfam" id="PF04025">
    <property type="entry name" value="RemA-like"/>
    <property type="match status" value="1"/>
</dbReference>
<dbReference type="AlphaFoldDB" id="A0A1M5BQC1"/>
<dbReference type="NCBIfam" id="NF046065">
    <property type="entry name" value="MtxRegRemB"/>
    <property type="match status" value="1"/>
</dbReference>
<evidence type="ECO:0000313" key="2">
    <source>
        <dbReference type="Proteomes" id="UP000184148"/>
    </source>
</evidence>
<evidence type="ECO:0008006" key="3">
    <source>
        <dbReference type="Google" id="ProtNLM"/>
    </source>
</evidence>
<dbReference type="STRING" id="1121429.SAMN02745133_02673"/>
<organism evidence="1 2">
    <name type="scientific">Desulforamulus putei DSM 12395</name>
    <dbReference type="NCBI Taxonomy" id="1121429"/>
    <lineage>
        <taxon>Bacteria</taxon>
        <taxon>Bacillati</taxon>
        <taxon>Bacillota</taxon>
        <taxon>Clostridia</taxon>
        <taxon>Eubacteriales</taxon>
        <taxon>Peptococcaceae</taxon>
        <taxon>Desulforamulus</taxon>
    </lineage>
</organism>
<protein>
    <recommendedName>
        <fullName evidence="3">DUF370 domain-containing protein</fullName>
    </recommendedName>
</protein>
<dbReference type="InterPro" id="IPR007169">
    <property type="entry name" value="RemA-like"/>
</dbReference>
<dbReference type="RefSeq" id="WP_073239877.1">
    <property type="nucleotide sequence ID" value="NZ_FQUY01000024.1"/>
</dbReference>
<sequence length="87" mass="9864">MFLHLGGDVVVLKKDIIAILDARTKNSAITREFIEIARDEGFIQPISNQEKEKSFVITSKEIYVSPISCTTLKKRSDNMMENSEDES</sequence>
<reference evidence="2" key="1">
    <citation type="submission" date="2016-11" db="EMBL/GenBank/DDBJ databases">
        <authorList>
            <person name="Varghese N."/>
            <person name="Submissions S."/>
        </authorList>
    </citation>
    <scope>NUCLEOTIDE SEQUENCE [LARGE SCALE GENOMIC DNA]</scope>
    <source>
        <strain evidence="2">DSM 12395</strain>
    </source>
</reference>